<dbReference type="EMBL" id="BMOS01000029">
    <property type="protein sequence ID" value="GGN63842.1"/>
    <property type="molecule type" value="Genomic_DNA"/>
</dbReference>
<proteinExistence type="predicted"/>
<sequence>MNSVYDVRMLLKRFGTFVYSRDRIGDLILMESELEELYKLGFISQQLYISGKLVLQKERNALEEAERGQSHE</sequence>
<dbReference type="AlphaFoldDB" id="A0A917Y3M2"/>
<protein>
    <recommendedName>
        <fullName evidence="3">DUF910 family protein</fullName>
    </recommendedName>
</protein>
<reference evidence="1" key="2">
    <citation type="submission" date="2020-09" db="EMBL/GenBank/DDBJ databases">
        <authorList>
            <person name="Sun Q."/>
            <person name="Ohkuma M."/>
        </authorList>
    </citation>
    <scope>NUCLEOTIDE SEQUENCE</scope>
    <source>
        <strain evidence="1">JCM 17251</strain>
    </source>
</reference>
<dbReference type="Gene3D" id="1.10.287.760">
    <property type="entry name" value="YqgQ-like"/>
    <property type="match status" value="1"/>
</dbReference>
<dbReference type="InterPro" id="IPR023164">
    <property type="entry name" value="YqgQ-like_sf"/>
</dbReference>
<accession>A0A917Y3M2</accession>
<keyword evidence="2" id="KW-1185">Reference proteome</keyword>
<reference evidence="1" key="1">
    <citation type="journal article" date="2014" name="Int. J. Syst. Evol. Microbiol.">
        <title>Complete genome sequence of Corynebacterium casei LMG S-19264T (=DSM 44701T), isolated from a smear-ripened cheese.</title>
        <authorList>
            <consortium name="US DOE Joint Genome Institute (JGI-PGF)"/>
            <person name="Walter F."/>
            <person name="Albersmeier A."/>
            <person name="Kalinowski J."/>
            <person name="Ruckert C."/>
        </authorList>
    </citation>
    <scope>NUCLEOTIDE SEQUENCE</scope>
    <source>
        <strain evidence="1">JCM 17251</strain>
    </source>
</reference>
<evidence type="ECO:0000313" key="2">
    <source>
        <dbReference type="Proteomes" id="UP000624041"/>
    </source>
</evidence>
<dbReference type="SUPFAM" id="SSF158379">
    <property type="entry name" value="YqgQ-like"/>
    <property type="match status" value="1"/>
</dbReference>
<dbReference type="InterPro" id="IPR009256">
    <property type="entry name" value="YqgQ-like"/>
</dbReference>
<dbReference type="Pfam" id="PF06014">
    <property type="entry name" value="YqgQ-like"/>
    <property type="match status" value="1"/>
</dbReference>
<dbReference type="RefSeq" id="WP_156856787.1">
    <property type="nucleotide sequence ID" value="NZ_BMOS01000029.1"/>
</dbReference>
<comment type="caution">
    <text evidence="1">The sequence shown here is derived from an EMBL/GenBank/DDBJ whole genome shotgun (WGS) entry which is preliminary data.</text>
</comment>
<organism evidence="1 2">
    <name type="scientific">Oceanobacillus indicireducens</name>
    <dbReference type="NCBI Taxonomy" id="1004261"/>
    <lineage>
        <taxon>Bacteria</taxon>
        <taxon>Bacillati</taxon>
        <taxon>Bacillota</taxon>
        <taxon>Bacilli</taxon>
        <taxon>Bacillales</taxon>
        <taxon>Bacillaceae</taxon>
        <taxon>Oceanobacillus</taxon>
    </lineage>
</organism>
<evidence type="ECO:0008006" key="3">
    <source>
        <dbReference type="Google" id="ProtNLM"/>
    </source>
</evidence>
<evidence type="ECO:0000313" key="1">
    <source>
        <dbReference type="EMBL" id="GGN63842.1"/>
    </source>
</evidence>
<dbReference type="Proteomes" id="UP000624041">
    <property type="component" value="Unassembled WGS sequence"/>
</dbReference>
<gene>
    <name evidence="1" type="ORF">GCM10007971_31120</name>
</gene>
<name>A0A917Y3M2_9BACI</name>